<accession>A0A2T4MWM4</accession>
<proteinExistence type="predicted"/>
<comment type="caution">
    <text evidence="1">The sequence shown here is derived from an EMBL/GenBank/DDBJ whole genome shotgun (WGS) entry which is preliminary data.</text>
</comment>
<evidence type="ECO:0000313" key="1">
    <source>
        <dbReference type="EMBL" id="PTH78990.1"/>
    </source>
</evidence>
<organism evidence="1 2">
    <name type="scientific">Aeromonas veronii</name>
    <dbReference type="NCBI Taxonomy" id="654"/>
    <lineage>
        <taxon>Bacteria</taxon>
        <taxon>Pseudomonadati</taxon>
        <taxon>Pseudomonadota</taxon>
        <taxon>Gammaproteobacteria</taxon>
        <taxon>Aeromonadales</taxon>
        <taxon>Aeromonadaceae</taxon>
        <taxon>Aeromonas</taxon>
    </lineage>
</organism>
<sequence>MILGLMLVSCGAFASEGMSGHAGNAASAAGVAVVASGVAVGESAMATGKLASGVAAVPLKAVGAVGAVAGKAGDVLMSAATGEPLPIAKESVTVGAPPKAE</sequence>
<name>A0A2T4MWM4_AERVE</name>
<dbReference type="EMBL" id="PZKL01000045">
    <property type="protein sequence ID" value="PTH78990.1"/>
    <property type="molecule type" value="Genomic_DNA"/>
</dbReference>
<gene>
    <name evidence="1" type="ORF">DAA48_21365</name>
</gene>
<reference evidence="1 2" key="1">
    <citation type="submission" date="2018-03" db="EMBL/GenBank/DDBJ databases">
        <title>Aeromonas veronii whole genome sequencing and analysis.</title>
        <authorList>
            <person name="Xie H."/>
            <person name="Liu T."/>
            <person name="Wang K."/>
        </authorList>
    </citation>
    <scope>NUCLEOTIDE SEQUENCE [LARGE SCALE GENOMIC DNA]</scope>
    <source>
        <strain evidence="1 2">XH.VA.1</strain>
    </source>
</reference>
<protein>
    <submittedName>
        <fullName evidence="1">Uncharacterized protein</fullName>
    </submittedName>
</protein>
<dbReference type="AlphaFoldDB" id="A0A2T4MWM4"/>
<evidence type="ECO:0000313" key="2">
    <source>
        <dbReference type="Proteomes" id="UP000241986"/>
    </source>
</evidence>
<dbReference type="Proteomes" id="UP000241986">
    <property type="component" value="Unassembled WGS sequence"/>
</dbReference>